<dbReference type="CDD" id="cd00010">
    <property type="entry name" value="AAI_LTSS"/>
    <property type="match status" value="1"/>
</dbReference>
<name>A0A843UE89_COLES</name>
<dbReference type="InterPro" id="IPR043325">
    <property type="entry name" value="LTSS"/>
</dbReference>
<proteinExistence type="inferred from homology"/>
<dbReference type="GO" id="GO:0006869">
    <property type="term" value="P:lipid transport"/>
    <property type="evidence" value="ECO:0007669"/>
    <property type="project" value="InterPro"/>
</dbReference>
<reference evidence="10" key="1">
    <citation type="submission" date="2017-07" db="EMBL/GenBank/DDBJ databases">
        <title>Taro Niue Genome Assembly and Annotation.</title>
        <authorList>
            <person name="Atibalentja N."/>
            <person name="Keating K."/>
            <person name="Fields C.J."/>
        </authorList>
    </citation>
    <scope>NUCLEOTIDE SEQUENCE</scope>
    <source>
        <strain evidence="10">Niue_2</strain>
        <tissue evidence="10">Leaf</tissue>
    </source>
</reference>
<keyword evidence="6" id="KW-0325">Glycoprotein</keyword>
<dbReference type="InterPro" id="IPR016140">
    <property type="entry name" value="Bifunc_inhib/LTP/seed_store"/>
</dbReference>
<keyword evidence="5" id="KW-1015">Disulfide bond</keyword>
<keyword evidence="11" id="KW-1185">Reference proteome</keyword>
<evidence type="ECO:0000256" key="5">
    <source>
        <dbReference type="ARBA" id="ARBA00023157"/>
    </source>
</evidence>
<dbReference type="InterPro" id="IPR000528">
    <property type="entry name" value="Plant_nsLTP"/>
</dbReference>
<protein>
    <recommendedName>
        <fullName evidence="9">Bifunctional inhibitor/plant lipid transfer protein/seed storage helical domain-containing protein</fullName>
    </recommendedName>
</protein>
<keyword evidence="3" id="KW-0472">Membrane</keyword>
<evidence type="ECO:0000256" key="1">
    <source>
        <dbReference type="ARBA" id="ARBA00004609"/>
    </source>
</evidence>
<dbReference type="EMBL" id="NMUH01000588">
    <property type="protein sequence ID" value="MQL81805.1"/>
    <property type="molecule type" value="Genomic_DNA"/>
</dbReference>
<comment type="similarity">
    <text evidence="2">Belongs to the plant LTP family.</text>
</comment>
<dbReference type="SMART" id="SM00499">
    <property type="entry name" value="AAI"/>
    <property type="match status" value="1"/>
</dbReference>
<keyword evidence="4 8" id="KW-0732">Signal</keyword>
<comment type="subcellular location">
    <subcellularLocation>
        <location evidence="1">Cell membrane</location>
        <topology evidence="1">Lipid-anchor</topology>
        <topology evidence="1">GPI-anchor</topology>
    </subcellularLocation>
</comment>
<evidence type="ECO:0000313" key="11">
    <source>
        <dbReference type="Proteomes" id="UP000652761"/>
    </source>
</evidence>
<sequence length="112" mass="11102">MVRGGFVALGLVAAVVAALVAGTSAQSSGCTTVIISLAPCLGFIQGNSTAPPSTCCTQLASVVQSQPRCLCQVLNGGTGPLVIAVNRTQALALPAACKVQTPPVSQCNGTYI</sequence>
<feature type="signal peptide" evidence="8">
    <location>
        <begin position="1"/>
        <end position="25"/>
    </location>
</feature>
<dbReference type="AlphaFoldDB" id="A0A843UE89"/>
<evidence type="ECO:0000256" key="2">
    <source>
        <dbReference type="ARBA" id="ARBA00009748"/>
    </source>
</evidence>
<keyword evidence="7" id="KW-0449">Lipoprotein</keyword>
<evidence type="ECO:0000256" key="3">
    <source>
        <dbReference type="ARBA" id="ARBA00022622"/>
    </source>
</evidence>
<evidence type="ECO:0000256" key="8">
    <source>
        <dbReference type="SAM" id="SignalP"/>
    </source>
</evidence>
<comment type="caution">
    <text evidence="10">The sequence shown here is derived from an EMBL/GenBank/DDBJ whole genome shotgun (WGS) entry which is preliminary data.</text>
</comment>
<organism evidence="10 11">
    <name type="scientific">Colocasia esculenta</name>
    <name type="common">Wild taro</name>
    <name type="synonym">Arum esculentum</name>
    <dbReference type="NCBI Taxonomy" id="4460"/>
    <lineage>
        <taxon>Eukaryota</taxon>
        <taxon>Viridiplantae</taxon>
        <taxon>Streptophyta</taxon>
        <taxon>Embryophyta</taxon>
        <taxon>Tracheophyta</taxon>
        <taxon>Spermatophyta</taxon>
        <taxon>Magnoliopsida</taxon>
        <taxon>Liliopsida</taxon>
        <taxon>Araceae</taxon>
        <taxon>Aroideae</taxon>
        <taxon>Colocasieae</taxon>
        <taxon>Colocasia</taxon>
    </lineage>
</organism>
<gene>
    <name evidence="10" type="ORF">Taro_014270</name>
</gene>
<dbReference type="GO" id="GO:0008289">
    <property type="term" value="F:lipid binding"/>
    <property type="evidence" value="ECO:0007669"/>
    <property type="project" value="InterPro"/>
</dbReference>
<feature type="chain" id="PRO_5032604090" description="Bifunctional inhibitor/plant lipid transfer protein/seed storage helical domain-containing protein" evidence="8">
    <location>
        <begin position="26"/>
        <end position="112"/>
    </location>
</feature>
<dbReference type="SUPFAM" id="SSF47699">
    <property type="entry name" value="Bifunctional inhibitor/lipid-transfer protein/seed storage 2S albumin"/>
    <property type="match status" value="1"/>
</dbReference>
<evidence type="ECO:0000259" key="9">
    <source>
        <dbReference type="SMART" id="SM00499"/>
    </source>
</evidence>
<dbReference type="PANTHER" id="PTHR33044">
    <property type="entry name" value="BIFUNCTIONAL INHIBITOR/LIPID-TRANSFER PROTEIN/SEED STORAGE 2S ALBUMIN SUPERFAMILY PROTEIN-RELATED"/>
    <property type="match status" value="1"/>
</dbReference>
<dbReference type="Pfam" id="PF14368">
    <property type="entry name" value="LTP_2"/>
    <property type="match status" value="1"/>
</dbReference>
<keyword evidence="3" id="KW-0336">GPI-anchor</keyword>
<dbReference type="Gene3D" id="1.10.110.10">
    <property type="entry name" value="Plant lipid-transfer and hydrophobic proteins"/>
    <property type="match status" value="1"/>
</dbReference>
<dbReference type="InterPro" id="IPR036312">
    <property type="entry name" value="Bifun_inhib/LTP/seed_sf"/>
</dbReference>
<evidence type="ECO:0000256" key="6">
    <source>
        <dbReference type="ARBA" id="ARBA00023180"/>
    </source>
</evidence>
<feature type="domain" description="Bifunctional inhibitor/plant lipid transfer protein/seed storage helical" evidence="9">
    <location>
        <begin position="30"/>
        <end position="107"/>
    </location>
</feature>
<evidence type="ECO:0000256" key="4">
    <source>
        <dbReference type="ARBA" id="ARBA00022729"/>
    </source>
</evidence>
<dbReference type="GO" id="GO:0005886">
    <property type="term" value="C:plasma membrane"/>
    <property type="evidence" value="ECO:0007669"/>
    <property type="project" value="UniProtKB-SubCell"/>
</dbReference>
<evidence type="ECO:0000313" key="10">
    <source>
        <dbReference type="EMBL" id="MQL81805.1"/>
    </source>
</evidence>
<dbReference type="GO" id="GO:0098552">
    <property type="term" value="C:side of membrane"/>
    <property type="evidence" value="ECO:0007669"/>
    <property type="project" value="UniProtKB-KW"/>
</dbReference>
<evidence type="ECO:0000256" key="7">
    <source>
        <dbReference type="ARBA" id="ARBA00023288"/>
    </source>
</evidence>
<dbReference type="Proteomes" id="UP000652761">
    <property type="component" value="Unassembled WGS sequence"/>
</dbReference>
<dbReference type="OrthoDB" id="911994at2759"/>
<accession>A0A843UE89</accession>
<dbReference type="PRINTS" id="PR00382">
    <property type="entry name" value="LIPIDTRNSFER"/>
</dbReference>
<dbReference type="FunFam" id="1.10.110.10:FF:000001">
    <property type="entry name" value="Bifunctional inhibitor/lipid-transfer protein/seed storage 2S albumin superfamily protein"/>
    <property type="match status" value="1"/>
</dbReference>